<dbReference type="Proteomes" id="UP000092460">
    <property type="component" value="Unassembled WGS sequence"/>
</dbReference>
<reference evidence="1" key="2">
    <citation type="submission" date="2020-05" db="UniProtKB">
        <authorList>
            <consortium name="EnsemblMetazoa"/>
        </authorList>
    </citation>
    <scope>IDENTIFICATION</scope>
    <source>
        <strain evidence="1">IAEA</strain>
    </source>
</reference>
<accession>A0A1B0BVI8</accession>
<dbReference type="VEuPathDB" id="VectorBase:GPPI041818"/>
<keyword evidence="2" id="KW-1185">Reference proteome</keyword>
<dbReference type="EnsemblMetazoa" id="GPPI041818-RA">
    <property type="protein sequence ID" value="GPPI041818-PA"/>
    <property type="gene ID" value="GPPI041818"/>
</dbReference>
<evidence type="ECO:0000313" key="2">
    <source>
        <dbReference type="Proteomes" id="UP000092460"/>
    </source>
</evidence>
<sequence>MEPLKSAKWCHNIVLCTGTTNSFLLSLTAFKPDCSVTRITSAVFRNYTPPSTIFAIFGKGVIAKIEASNLTDAINHFSLFQECYKNYLHHINVSTRAIEAENSYKNKREEVSDMSNQNKKACVNANIENCKCMYVKTINVSGVANQILFKLIPIKVYGNNKIIIIIKCERSFISLMDKALTNGLKLPGKADPLRLK</sequence>
<dbReference type="EMBL" id="JXJN01021315">
    <property type="status" value="NOT_ANNOTATED_CDS"/>
    <property type="molecule type" value="Genomic_DNA"/>
</dbReference>
<evidence type="ECO:0000313" key="1">
    <source>
        <dbReference type="EnsemblMetazoa" id="GPPI041818-PA"/>
    </source>
</evidence>
<name>A0A1B0BVI8_9MUSC</name>
<dbReference type="AlphaFoldDB" id="A0A1B0BVI8"/>
<proteinExistence type="predicted"/>
<organism evidence="1 2">
    <name type="scientific">Glossina palpalis gambiensis</name>
    <dbReference type="NCBI Taxonomy" id="67801"/>
    <lineage>
        <taxon>Eukaryota</taxon>
        <taxon>Metazoa</taxon>
        <taxon>Ecdysozoa</taxon>
        <taxon>Arthropoda</taxon>
        <taxon>Hexapoda</taxon>
        <taxon>Insecta</taxon>
        <taxon>Pterygota</taxon>
        <taxon>Neoptera</taxon>
        <taxon>Endopterygota</taxon>
        <taxon>Diptera</taxon>
        <taxon>Brachycera</taxon>
        <taxon>Muscomorpha</taxon>
        <taxon>Hippoboscoidea</taxon>
        <taxon>Glossinidae</taxon>
        <taxon>Glossina</taxon>
    </lineage>
</organism>
<reference evidence="2" key="1">
    <citation type="submission" date="2015-01" db="EMBL/GenBank/DDBJ databases">
        <authorList>
            <person name="Aksoy S."/>
            <person name="Warren W."/>
            <person name="Wilson R.K."/>
        </authorList>
    </citation>
    <scope>NUCLEOTIDE SEQUENCE [LARGE SCALE GENOMIC DNA]</scope>
    <source>
        <strain evidence="2">IAEA</strain>
    </source>
</reference>
<protein>
    <submittedName>
        <fullName evidence="1">Uncharacterized protein</fullName>
    </submittedName>
</protein>